<proteinExistence type="predicted"/>
<dbReference type="AlphaFoldDB" id="A0AAW3X2E1"/>
<organism evidence="1 2">
    <name type="scientific">Serratia fonticola</name>
    <dbReference type="NCBI Taxonomy" id="47917"/>
    <lineage>
        <taxon>Bacteria</taxon>
        <taxon>Pseudomonadati</taxon>
        <taxon>Pseudomonadota</taxon>
        <taxon>Gammaproteobacteria</taxon>
        <taxon>Enterobacterales</taxon>
        <taxon>Yersiniaceae</taxon>
        <taxon>Serratia</taxon>
    </lineage>
</organism>
<dbReference type="NCBIfam" id="NF033888">
    <property type="entry name" value="conj_TraW"/>
    <property type="match status" value="1"/>
</dbReference>
<evidence type="ECO:0000313" key="2">
    <source>
        <dbReference type="Proteomes" id="UP000659084"/>
    </source>
</evidence>
<dbReference type="InterPro" id="IPR053782">
    <property type="entry name" value="TraW-like"/>
</dbReference>
<name>A0AAW3X2E1_SERFO</name>
<reference evidence="1" key="1">
    <citation type="submission" date="2020-08" db="EMBL/GenBank/DDBJ databases">
        <title>Food and environmental bacterial isolates.</title>
        <authorList>
            <person name="Richter L."/>
            <person name="Du Plessis E.M."/>
            <person name="Duvenage S."/>
            <person name="Allam M."/>
            <person name="Korsten L."/>
        </authorList>
    </citation>
    <scope>NUCLEOTIDE SEQUENCE</scope>
    <source>
        <strain evidence="1">UPMP2127</strain>
    </source>
</reference>
<evidence type="ECO:0000313" key="1">
    <source>
        <dbReference type="EMBL" id="MBC3215972.1"/>
    </source>
</evidence>
<sequence>EVGRRYANTAYETDLQAMSGDNLTRELVRVQSLGNWLQLGIKNELRKANIIAGQQLAMAAKAQYAPQLQQLSNQMSAGVTANAN</sequence>
<dbReference type="RefSeq" id="WP_179256364.1">
    <property type="nucleotide sequence ID" value="NZ_JACBIW010000065.1"/>
</dbReference>
<comment type="caution">
    <text evidence="1">The sequence shown here is derived from an EMBL/GenBank/DDBJ whole genome shotgun (WGS) entry which is preliminary data.</text>
</comment>
<feature type="non-terminal residue" evidence="1">
    <location>
        <position position="1"/>
    </location>
</feature>
<protein>
    <submittedName>
        <fullName evidence="1">Conjugal transfer protein TraW</fullName>
    </submittedName>
</protein>
<gene>
    <name evidence="1" type="primary">traW</name>
    <name evidence="1" type="ORF">H8J20_28090</name>
</gene>
<dbReference type="Proteomes" id="UP000659084">
    <property type="component" value="Unassembled WGS sequence"/>
</dbReference>
<dbReference type="EMBL" id="JACNYO010000080">
    <property type="protein sequence ID" value="MBC3215972.1"/>
    <property type="molecule type" value="Genomic_DNA"/>
</dbReference>
<accession>A0AAW3X2E1</accession>